<organism evidence="2 3">
    <name type="scientific">Strongylus vulgaris</name>
    <name type="common">Blood worm</name>
    <dbReference type="NCBI Taxonomy" id="40348"/>
    <lineage>
        <taxon>Eukaryota</taxon>
        <taxon>Metazoa</taxon>
        <taxon>Ecdysozoa</taxon>
        <taxon>Nematoda</taxon>
        <taxon>Chromadorea</taxon>
        <taxon>Rhabditida</taxon>
        <taxon>Rhabditina</taxon>
        <taxon>Rhabditomorpha</taxon>
        <taxon>Strongyloidea</taxon>
        <taxon>Strongylidae</taxon>
        <taxon>Strongylus</taxon>
    </lineage>
</organism>
<evidence type="ECO:0000256" key="1">
    <source>
        <dbReference type="SAM" id="MobiDB-lite"/>
    </source>
</evidence>
<reference evidence="2 3" key="1">
    <citation type="submission" date="2018-11" db="EMBL/GenBank/DDBJ databases">
        <authorList>
            <consortium name="Pathogen Informatics"/>
        </authorList>
    </citation>
    <scope>NUCLEOTIDE SEQUENCE [LARGE SCALE GENOMIC DNA]</scope>
</reference>
<sequence>MARIGYGTSLNWYTVERLIKKHISDHGVPTYIYYFAKPHRLLPLPSPQQTPLPAKRANSSPNGFSKRPRKAKDPGDLSVQDEDVTDEEEEESESSSGSSSESEHDWSEEDEEDEEDSSEDDISSSDEEIEDEELEELEGEGMTRRQLREGGSSKSRKRSR</sequence>
<dbReference type="EMBL" id="UYYB01023420">
    <property type="protein sequence ID" value="VDM72045.1"/>
    <property type="molecule type" value="Genomic_DNA"/>
</dbReference>
<feature type="region of interest" description="Disordered" evidence="1">
    <location>
        <begin position="44"/>
        <end position="160"/>
    </location>
</feature>
<evidence type="ECO:0000313" key="2">
    <source>
        <dbReference type="EMBL" id="VDM72045.1"/>
    </source>
</evidence>
<keyword evidence="3" id="KW-1185">Reference proteome</keyword>
<protein>
    <submittedName>
        <fullName evidence="2">Uncharacterized protein</fullName>
    </submittedName>
</protein>
<gene>
    <name evidence="2" type="ORF">SVUK_LOCUS7043</name>
</gene>
<proteinExistence type="predicted"/>
<dbReference type="OrthoDB" id="5848999at2759"/>
<feature type="compositionally biased region" description="Acidic residues" evidence="1">
    <location>
        <begin position="106"/>
        <end position="139"/>
    </location>
</feature>
<name>A0A3P7KN08_STRVU</name>
<dbReference type="AlphaFoldDB" id="A0A3P7KN08"/>
<accession>A0A3P7KN08</accession>
<dbReference type="Proteomes" id="UP000270094">
    <property type="component" value="Unassembled WGS sequence"/>
</dbReference>
<dbReference type="InterPro" id="IPR043472">
    <property type="entry name" value="Macro_dom-like"/>
</dbReference>
<feature type="compositionally biased region" description="Acidic residues" evidence="1">
    <location>
        <begin position="79"/>
        <end position="93"/>
    </location>
</feature>
<evidence type="ECO:0000313" key="3">
    <source>
        <dbReference type="Proteomes" id="UP000270094"/>
    </source>
</evidence>
<dbReference type="Gene3D" id="3.40.220.10">
    <property type="entry name" value="Leucine Aminopeptidase, subunit E, domain 1"/>
    <property type="match status" value="1"/>
</dbReference>